<evidence type="ECO:0000256" key="1">
    <source>
        <dbReference type="SAM" id="MobiDB-lite"/>
    </source>
</evidence>
<dbReference type="Proteomes" id="UP000026962">
    <property type="component" value="Chromosome 1"/>
</dbReference>
<name>A0A0E0JMN5_ORYPU</name>
<feature type="region of interest" description="Disordered" evidence="1">
    <location>
        <begin position="1"/>
        <end position="108"/>
    </location>
</feature>
<dbReference type="AlphaFoldDB" id="A0A0E0JMN5"/>
<accession>A0A0E0JMN5</accession>
<dbReference type="EnsemblPlants" id="OPUNC01G27090.3">
    <property type="protein sequence ID" value="OPUNC01G27090.3"/>
    <property type="gene ID" value="OPUNC01G27090"/>
</dbReference>
<dbReference type="Gramene" id="OPUNC01G27090.3">
    <property type="protein sequence ID" value="OPUNC01G27090.3"/>
    <property type="gene ID" value="OPUNC01G27090"/>
</dbReference>
<sequence>MPSFLSAAMEAASKDQIGRGGGAGDADGGDGAKRMEDALASSRLLDPDFKPSKLSQDQLDKFKELHKKRLQIMEKPKGKGKSRGSTKKNTKVTSDCSIAEKDESSGNVAIDVQHTASPAGTQVVKVPSGKASKLYLHRRSCTIISLEEQKEVTLGMLWLDFLQAPTSRSYCTVDTQGPRKV</sequence>
<dbReference type="PANTHER" id="PTHR14386:SF2">
    <property type="entry name" value="PROTEIN FAM204A"/>
    <property type="match status" value="1"/>
</dbReference>
<dbReference type="InterPro" id="IPR037690">
    <property type="entry name" value="FAM204A"/>
</dbReference>
<protein>
    <submittedName>
        <fullName evidence="2">Uncharacterized protein</fullName>
    </submittedName>
</protein>
<dbReference type="PANTHER" id="PTHR14386">
    <property type="entry name" value="PROTEIN FAM204A"/>
    <property type="match status" value="1"/>
</dbReference>
<evidence type="ECO:0000313" key="3">
    <source>
        <dbReference type="Proteomes" id="UP000026962"/>
    </source>
</evidence>
<reference evidence="2" key="1">
    <citation type="submission" date="2015-04" db="UniProtKB">
        <authorList>
            <consortium name="EnsemblPlants"/>
        </authorList>
    </citation>
    <scope>IDENTIFICATION</scope>
</reference>
<organism evidence="2">
    <name type="scientific">Oryza punctata</name>
    <name type="common">Red rice</name>
    <dbReference type="NCBI Taxonomy" id="4537"/>
    <lineage>
        <taxon>Eukaryota</taxon>
        <taxon>Viridiplantae</taxon>
        <taxon>Streptophyta</taxon>
        <taxon>Embryophyta</taxon>
        <taxon>Tracheophyta</taxon>
        <taxon>Spermatophyta</taxon>
        <taxon>Magnoliopsida</taxon>
        <taxon>Liliopsida</taxon>
        <taxon>Poales</taxon>
        <taxon>Poaceae</taxon>
        <taxon>BOP clade</taxon>
        <taxon>Oryzoideae</taxon>
        <taxon>Oryzeae</taxon>
        <taxon>Oryzinae</taxon>
        <taxon>Oryza</taxon>
    </lineage>
</organism>
<dbReference type="eggNOG" id="ENOG502S7QI">
    <property type="taxonomic scope" value="Eukaryota"/>
</dbReference>
<proteinExistence type="predicted"/>
<reference evidence="2" key="2">
    <citation type="submission" date="2018-05" db="EMBL/GenBank/DDBJ databases">
        <title>OpunRS2 (Oryza punctata Reference Sequence Version 2).</title>
        <authorList>
            <person name="Zhang J."/>
            <person name="Kudrna D."/>
            <person name="Lee S."/>
            <person name="Talag J."/>
            <person name="Welchert J."/>
            <person name="Wing R.A."/>
        </authorList>
    </citation>
    <scope>NUCLEOTIDE SEQUENCE [LARGE SCALE GENOMIC DNA]</scope>
</reference>
<evidence type="ECO:0000313" key="2">
    <source>
        <dbReference type="EnsemblPlants" id="OPUNC01G27090.3"/>
    </source>
</evidence>
<dbReference type="HOGENOM" id="CLU_1491340_0_0_1"/>
<feature type="compositionally biased region" description="Basic residues" evidence="1">
    <location>
        <begin position="78"/>
        <end position="90"/>
    </location>
</feature>
<keyword evidence="3" id="KW-1185">Reference proteome</keyword>